<proteinExistence type="predicted"/>
<dbReference type="EMBL" id="MG099945">
    <property type="protein sequence ID" value="ATW60380.1"/>
    <property type="molecule type" value="Genomic_DNA"/>
</dbReference>
<gene>
    <name evidence="2" type="ORF">SEA_KOKO_90</name>
</gene>
<sequence>MTPTRKEDMKTFDLWCITFAVAGLGFVGGYLFDSVERQASVQVPFTQSAFPCEEDELLGYAPEFGTDSVGCIHIDVLKAR</sequence>
<feature type="transmembrane region" description="Helical" evidence="1">
    <location>
        <begin position="12"/>
        <end position="32"/>
    </location>
</feature>
<evidence type="ECO:0000256" key="1">
    <source>
        <dbReference type="SAM" id="Phobius"/>
    </source>
</evidence>
<name>A0A2H4PDY3_9CAUD</name>
<evidence type="ECO:0000313" key="2">
    <source>
        <dbReference type="EMBL" id="ATW60380.1"/>
    </source>
</evidence>
<keyword evidence="1" id="KW-0812">Transmembrane</keyword>
<dbReference type="Proteomes" id="UP000241798">
    <property type="component" value="Segment"/>
</dbReference>
<dbReference type="InterPro" id="IPR035353">
    <property type="entry name" value="Gp79"/>
</dbReference>
<keyword evidence="1" id="KW-0472">Membrane</keyword>
<evidence type="ECO:0000313" key="3">
    <source>
        <dbReference type="Proteomes" id="UP000241798"/>
    </source>
</evidence>
<keyword evidence="3" id="KW-1185">Reference proteome</keyword>
<protein>
    <submittedName>
        <fullName evidence="2">Membrane protein</fullName>
    </submittedName>
</protein>
<reference evidence="2 3" key="1">
    <citation type="submission" date="2017-10" db="EMBL/GenBank/DDBJ databases">
        <authorList>
            <person name="Chen M."/>
            <person name="Kallman A."/>
            <person name="Luo C."/>
            <person name="Martin J."/>
            <person name="Nguyen T."/>
            <person name="Pierce C."/>
            <person name="Ramos K."/>
            <person name="Smith E."/>
            <person name="Giorgia P."/>
            <person name="Ellis O."/>
            <person name="Reddi K."/>
            <person name="Moberg-Parker J."/>
            <person name="Garlena R.A."/>
            <person name="Russell D.A."/>
            <person name="Pope W.H."/>
            <person name="Jacobs-Sera D."/>
            <person name="Hendrix R.W."/>
            <person name="Hatfull G.F."/>
        </authorList>
    </citation>
    <scope>NUCLEOTIDE SEQUENCE [LARGE SCALE GENOMIC DNA]</scope>
</reference>
<accession>A0A2H4PDY3</accession>
<organism evidence="2 3">
    <name type="scientific">Mycobacterium phage Koko</name>
    <dbReference type="NCBI Taxonomy" id="2047840"/>
    <lineage>
        <taxon>Viruses</taxon>
        <taxon>Duplodnaviria</taxon>
        <taxon>Heunggongvirae</taxon>
        <taxon>Uroviricota</taxon>
        <taxon>Caudoviricetes</taxon>
        <taxon>Gladiatorvirus</taxon>
        <taxon>Gladiatorvirus koko</taxon>
    </lineage>
</organism>
<keyword evidence="1" id="KW-1133">Transmembrane helix</keyword>
<dbReference type="Pfam" id="PF17463">
    <property type="entry name" value="GP79"/>
    <property type="match status" value="1"/>
</dbReference>